<keyword evidence="9" id="KW-1185">Reference proteome</keyword>
<reference evidence="8 9" key="1">
    <citation type="submission" date="2022-12" db="EMBL/GenBank/DDBJ databases">
        <title>Microbacterium terricola strain KV-448 chromosome, complete genome.</title>
        <authorList>
            <person name="Oshima T."/>
            <person name="Moriya T."/>
            <person name="Bessho Y."/>
        </authorList>
    </citation>
    <scope>NUCLEOTIDE SEQUENCE [LARGE SCALE GENOMIC DNA]</scope>
    <source>
        <strain evidence="8 9">KV-448</strain>
    </source>
</reference>
<evidence type="ECO:0000313" key="9">
    <source>
        <dbReference type="Proteomes" id="UP001317779"/>
    </source>
</evidence>
<protein>
    <submittedName>
        <fullName evidence="8">Cation transporter</fullName>
    </submittedName>
</protein>
<accession>A0ABM8DVZ7</accession>
<evidence type="ECO:0000256" key="2">
    <source>
        <dbReference type="ARBA" id="ARBA00022448"/>
    </source>
</evidence>
<evidence type="ECO:0000256" key="4">
    <source>
        <dbReference type="ARBA" id="ARBA00022989"/>
    </source>
</evidence>
<keyword evidence="2" id="KW-0813">Transport</keyword>
<dbReference type="PANTHER" id="PTHR43840:SF15">
    <property type="entry name" value="MITOCHONDRIAL METAL TRANSPORTER 1-RELATED"/>
    <property type="match status" value="1"/>
</dbReference>
<keyword evidence="5 6" id="KW-0472">Membrane</keyword>
<dbReference type="Pfam" id="PF01545">
    <property type="entry name" value="Cation_efflux"/>
    <property type="match status" value="1"/>
</dbReference>
<organism evidence="8 9">
    <name type="scientific">Microbacterium terricola</name>
    <dbReference type="NCBI Taxonomy" id="344163"/>
    <lineage>
        <taxon>Bacteria</taxon>
        <taxon>Bacillati</taxon>
        <taxon>Actinomycetota</taxon>
        <taxon>Actinomycetes</taxon>
        <taxon>Micrococcales</taxon>
        <taxon>Microbacteriaceae</taxon>
        <taxon>Microbacterium</taxon>
    </lineage>
</organism>
<dbReference type="PANTHER" id="PTHR43840">
    <property type="entry name" value="MITOCHONDRIAL METAL TRANSPORTER 1-RELATED"/>
    <property type="match status" value="1"/>
</dbReference>
<evidence type="ECO:0000256" key="6">
    <source>
        <dbReference type="SAM" id="Phobius"/>
    </source>
</evidence>
<name>A0ABM8DVZ7_9MICO</name>
<feature type="transmembrane region" description="Helical" evidence="6">
    <location>
        <begin position="110"/>
        <end position="134"/>
    </location>
</feature>
<feature type="transmembrane region" description="Helical" evidence="6">
    <location>
        <begin position="76"/>
        <end position="104"/>
    </location>
</feature>
<evidence type="ECO:0000256" key="5">
    <source>
        <dbReference type="ARBA" id="ARBA00023136"/>
    </source>
</evidence>
<evidence type="ECO:0000256" key="3">
    <source>
        <dbReference type="ARBA" id="ARBA00022692"/>
    </source>
</evidence>
<dbReference type="InterPro" id="IPR058533">
    <property type="entry name" value="Cation_efflux_TM"/>
</dbReference>
<keyword evidence="3 6" id="KW-0812">Transmembrane</keyword>
<keyword evidence="4 6" id="KW-1133">Transmembrane helix</keyword>
<evidence type="ECO:0000313" key="8">
    <source>
        <dbReference type="EMBL" id="BDV29636.1"/>
    </source>
</evidence>
<dbReference type="EMBL" id="AP027141">
    <property type="protein sequence ID" value="BDV29636.1"/>
    <property type="molecule type" value="Genomic_DNA"/>
</dbReference>
<dbReference type="InterPro" id="IPR027469">
    <property type="entry name" value="Cation_efflux_TMD_sf"/>
</dbReference>
<feature type="transmembrane region" description="Helical" evidence="6">
    <location>
        <begin position="155"/>
        <end position="177"/>
    </location>
</feature>
<dbReference type="InterPro" id="IPR050291">
    <property type="entry name" value="CDF_Transporter"/>
</dbReference>
<evidence type="ECO:0000256" key="1">
    <source>
        <dbReference type="ARBA" id="ARBA00004141"/>
    </source>
</evidence>
<comment type="subcellular location">
    <subcellularLocation>
        <location evidence="1">Membrane</location>
        <topology evidence="1">Multi-pass membrane protein</topology>
    </subcellularLocation>
</comment>
<sequence length="296" mass="30324">MATVADEARALRVSLIANAVLSLGALALGLVLGIRVLVFDGAFGIIGMVTTWMALGASRKALQDPTRRNPFGWPALVPLVVAVQGVAALATLVIAAGDAVIVIADGGQDIAVGVVAGYGVVLAVGSGIVAWWLGRTSSDLVHAEALDWRGSAIRAAVVAAGAGVAAILSAASVTSLLPYVDPVLVLASCVLVAPLPISLVRHGVGELLEGAPPAGTAAQVDAAVVAVTDARGLSAPVVRAAKLGHRLYLEVIYHVEPGRWSIDEQDEIRRDILTRLDGLGLEVWPSIELTTDPGFD</sequence>
<dbReference type="Proteomes" id="UP001317779">
    <property type="component" value="Chromosome"/>
</dbReference>
<gene>
    <name evidence="8" type="ORF">Microterr_02960</name>
</gene>
<dbReference type="SUPFAM" id="SSF161111">
    <property type="entry name" value="Cation efflux protein transmembrane domain-like"/>
    <property type="match status" value="1"/>
</dbReference>
<evidence type="ECO:0000259" key="7">
    <source>
        <dbReference type="Pfam" id="PF01545"/>
    </source>
</evidence>
<feature type="domain" description="Cation efflux protein transmembrane" evidence="7">
    <location>
        <begin position="12"/>
        <end position="208"/>
    </location>
</feature>
<dbReference type="Gene3D" id="1.20.1510.10">
    <property type="entry name" value="Cation efflux protein transmembrane domain"/>
    <property type="match status" value="1"/>
</dbReference>
<feature type="transmembrane region" description="Helical" evidence="6">
    <location>
        <begin position="12"/>
        <end position="31"/>
    </location>
</feature>
<dbReference type="RefSeq" id="WP_263796546.1">
    <property type="nucleotide sequence ID" value="NZ_AP027141.1"/>
</dbReference>
<proteinExistence type="predicted"/>
<feature type="transmembrane region" description="Helical" evidence="6">
    <location>
        <begin position="37"/>
        <end position="55"/>
    </location>
</feature>